<dbReference type="InterPro" id="IPR058592">
    <property type="entry name" value="Gtf3_C"/>
</dbReference>
<comment type="caution">
    <text evidence="4">The sequence shown here is derived from an EMBL/GenBank/DDBJ whole genome shotgun (WGS) entry which is preliminary data.</text>
</comment>
<reference evidence="4" key="1">
    <citation type="submission" date="2020-11" db="EMBL/GenBank/DDBJ databases">
        <title>Antibiotic susceptibility profiles of Pediococcus pentosaceus from various origins and their implications for the safety assessment of strains with food-technology applications.</title>
        <authorList>
            <person name="Shani N."/>
            <person name="Oberhaensli S."/>
            <person name="Arias E."/>
        </authorList>
    </citation>
    <scope>NUCLEOTIDE SEQUENCE</scope>
    <source>
        <strain evidence="4">FAM 24207</strain>
    </source>
</reference>
<evidence type="ECO:0000256" key="1">
    <source>
        <dbReference type="ARBA" id="ARBA00022679"/>
    </source>
</evidence>
<dbReference type="Gene3D" id="3.40.50.2000">
    <property type="entry name" value="Glycogen Phosphorylase B"/>
    <property type="match status" value="2"/>
</dbReference>
<evidence type="ECO:0000259" key="2">
    <source>
        <dbReference type="Pfam" id="PF26334"/>
    </source>
</evidence>
<organism evidence="4 5">
    <name type="scientific">Pediococcus pentosaceus</name>
    <dbReference type="NCBI Taxonomy" id="1255"/>
    <lineage>
        <taxon>Bacteria</taxon>
        <taxon>Bacillati</taxon>
        <taxon>Bacillota</taxon>
        <taxon>Bacilli</taxon>
        <taxon>Lactobacillales</taxon>
        <taxon>Lactobacillaceae</taxon>
        <taxon>Pediococcus</taxon>
    </lineage>
</organism>
<dbReference type="Pfam" id="PF26334">
    <property type="entry name" value="Gtf3_N"/>
    <property type="match status" value="1"/>
</dbReference>
<sequence>MMKYVLEVLNGQKNTAGQKAKEDIVSILDSLNFKKIKIKIGDSKLQKLLFAHKNVRSSLKNLKSNDIIVIQYPMYSRYTLKVVLEECKRRNIKTIGILHDVESLRWTDADEKVKNQELNLFKKFNSLIVHNSIMHGWLSKRVGDTPMIDLDIFDYINDKNFPEINREKNLVFAGNLEKSTFLEKWNSNKKVTVYGIKPSPKYPDNVAYKGVKTPDELPEYLSGSFGLVWDGDSLSTNNGIFGEYTKYNNPHKVSLYLSCGLPVIVWKEAAVAKFVQENKLGLTVSNMDELKTKLQKLSEQEYETFLKNSKQMSMKIRNGYFTEKAIDKAINIV</sequence>
<evidence type="ECO:0000313" key="4">
    <source>
        <dbReference type="EMBL" id="MBF7115607.1"/>
    </source>
</evidence>
<dbReference type="SUPFAM" id="SSF53756">
    <property type="entry name" value="UDP-Glycosyltransferase/glycogen phosphorylase"/>
    <property type="match status" value="1"/>
</dbReference>
<dbReference type="AlphaFoldDB" id="A0AB73HGL5"/>
<dbReference type="PIRSF" id="PIRSF007023">
    <property type="entry name" value="UDP-Galf_transf"/>
    <property type="match status" value="1"/>
</dbReference>
<dbReference type="InterPro" id="IPR058591">
    <property type="entry name" value="Gtf3_N"/>
</dbReference>
<evidence type="ECO:0000259" key="3">
    <source>
        <dbReference type="Pfam" id="PF26337"/>
    </source>
</evidence>
<feature type="domain" description="Glucosyltransferase 3-like N-terminal" evidence="2">
    <location>
        <begin position="3"/>
        <end position="152"/>
    </location>
</feature>
<protein>
    <submittedName>
        <fullName evidence="4">Sugar transferase</fullName>
    </submittedName>
</protein>
<accession>A0AB73HGL5</accession>
<proteinExistence type="predicted"/>
<name>A0AB73HGL5_PEDPE</name>
<feature type="domain" description="Glucosyltransferase 3-like C-terminal" evidence="3">
    <location>
        <begin position="170"/>
        <end position="329"/>
    </location>
</feature>
<keyword evidence="1 4" id="KW-0808">Transferase</keyword>
<dbReference type="GO" id="GO:0016740">
    <property type="term" value="F:transferase activity"/>
    <property type="evidence" value="ECO:0007669"/>
    <property type="project" value="UniProtKB-KW"/>
</dbReference>
<dbReference type="Proteomes" id="UP001194632">
    <property type="component" value="Unassembled WGS sequence"/>
</dbReference>
<dbReference type="EMBL" id="JADOFP010000008">
    <property type="protein sequence ID" value="MBF7115607.1"/>
    <property type="molecule type" value="Genomic_DNA"/>
</dbReference>
<evidence type="ECO:0000313" key="5">
    <source>
        <dbReference type="Proteomes" id="UP001194632"/>
    </source>
</evidence>
<dbReference type="Pfam" id="PF26337">
    <property type="entry name" value="Gtf3_C"/>
    <property type="match status" value="1"/>
</dbReference>
<gene>
    <name evidence="4" type="ORF">ITQ90_09060</name>
</gene>